<dbReference type="EMBL" id="JBHRSL010000010">
    <property type="protein sequence ID" value="MFC3052354.1"/>
    <property type="molecule type" value="Genomic_DNA"/>
</dbReference>
<dbReference type="PROSITE" id="PS51257">
    <property type="entry name" value="PROKAR_LIPOPROTEIN"/>
    <property type="match status" value="1"/>
</dbReference>
<comment type="caution">
    <text evidence="2">The sequence shown here is derived from an EMBL/GenBank/DDBJ whole genome shotgun (WGS) entry which is preliminary data.</text>
</comment>
<organism evidence="2 3">
    <name type="scientific">Kordiimonas pumila</name>
    <dbReference type="NCBI Taxonomy" id="2161677"/>
    <lineage>
        <taxon>Bacteria</taxon>
        <taxon>Pseudomonadati</taxon>
        <taxon>Pseudomonadota</taxon>
        <taxon>Alphaproteobacteria</taxon>
        <taxon>Kordiimonadales</taxon>
        <taxon>Kordiimonadaceae</taxon>
        <taxon>Kordiimonas</taxon>
    </lineage>
</organism>
<gene>
    <name evidence="2" type="ORF">ACFOKA_10610</name>
</gene>
<feature type="chain" id="PRO_5046751870" evidence="1">
    <location>
        <begin position="21"/>
        <end position="253"/>
    </location>
</feature>
<evidence type="ECO:0000313" key="3">
    <source>
        <dbReference type="Proteomes" id="UP001595444"/>
    </source>
</evidence>
<dbReference type="Pfam" id="PF09673">
    <property type="entry name" value="TrbC_Ftype"/>
    <property type="match status" value="1"/>
</dbReference>
<name>A0ABV7D5C7_9PROT</name>
<reference evidence="3" key="1">
    <citation type="journal article" date="2019" name="Int. J. Syst. Evol. Microbiol.">
        <title>The Global Catalogue of Microorganisms (GCM) 10K type strain sequencing project: providing services to taxonomists for standard genome sequencing and annotation.</title>
        <authorList>
            <consortium name="The Broad Institute Genomics Platform"/>
            <consortium name="The Broad Institute Genome Sequencing Center for Infectious Disease"/>
            <person name="Wu L."/>
            <person name="Ma J."/>
        </authorList>
    </citation>
    <scope>NUCLEOTIDE SEQUENCE [LARGE SCALE GENOMIC DNA]</scope>
    <source>
        <strain evidence="3">KCTC 62164</strain>
    </source>
</reference>
<evidence type="ECO:0000313" key="2">
    <source>
        <dbReference type="EMBL" id="MFC3052354.1"/>
    </source>
</evidence>
<evidence type="ECO:0000256" key="1">
    <source>
        <dbReference type="SAM" id="SignalP"/>
    </source>
</evidence>
<dbReference type="InterPro" id="IPR019106">
    <property type="entry name" value="T4SS_TrbC"/>
</dbReference>
<keyword evidence="3" id="KW-1185">Reference proteome</keyword>
<proteinExistence type="predicted"/>
<accession>A0ABV7D5C7</accession>
<feature type="signal peptide" evidence="1">
    <location>
        <begin position="1"/>
        <end position="20"/>
    </location>
</feature>
<protein>
    <submittedName>
        <fullName evidence="2">Type-F conjugative transfer system pilin assembly protein TrbC</fullName>
    </submittedName>
</protein>
<keyword evidence="1" id="KW-0732">Signal</keyword>
<sequence>MIRYPIAALLLTVSCCSVFADDQAQERDLLKERAQELAAQTATAFKNSEIASRAREAAKTVRSEGRIELMRMMSGRVRSALGVGEDETDHILNPLETQHSSFRALVFVSSSIPLHILRRYAEQLDKVGGVMVFRGAQGGLTRFTPMVSLTKRIILQDETCSEADCKVWNVGVLIDPLLFRSNQITSVPAVTVTEDDPFSAYCERAGAESADISGPFISLGDAHLSGHLETLSRLGDPRADALLRALYQKEETP</sequence>
<dbReference type="RefSeq" id="WP_194213980.1">
    <property type="nucleotide sequence ID" value="NZ_CP061205.1"/>
</dbReference>
<dbReference type="Proteomes" id="UP001595444">
    <property type="component" value="Unassembled WGS sequence"/>
</dbReference>